<reference evidence="3" key="1">
    <citation type="submission" date="2019-05" db="EMBL/GenBank/DDBJ databases">
        <title>Prevotella brunnea sp. nov., isolated from a wound of a patient.</title>
        <authorList>
            <person name="Buhl M."/>
        </authorList>
    </citation>
    <scope>NUCLEOTIDE SEQUENCE [LARGE SCALE GENOMIC DNA]</scope>
    <source>
        <strain evidence="3">A2672</strain>
    </source>
</reference>
<dbReference type="GO" id="GO:0005524">
    <property type="term" value="F:ATP binding"/>
    <property type="evidence" value="ECO:0007669"/>
    <property type="project" value="UniProtKB-KW"/>
</dbReference>
<sequence>MNRAMSVTDMLRMKKETYPFDGVWAEAFGEPEKNGVWFIWGRSGSGKTSFTMKLCKELAKFGKVAYDSLEEGFSLTMKNALVKAGMQDVARRFVLLCEGMEELDARLSRRKSPDIVVIDSFQYTQMSFKDYQDFKGRHRDKLLIFISQADGNKPAGRTAVSVMYDATLKIWVEGYRAISKGRYFGNKGYYTIWEERAKAYWGDGNM</sequence>
<keyword evidence="3" id="KW-1185">Reference proteome</keyword>
<dbReference type="EMBL" id="SDIK01000010">
    <property type="protein sequence ID" value="TXJ63172.1"/>
    <property type="molecule type" value="Genomic_DNA"/>
</dbReference>
<dbReference type="SUPFAM" id="SSF52540">
    <property type="entry name" value="P-loop containing nucleoside triphosphate hydrolases"/>
    <property type="match status" value="1"/>
</dbReference>
<keyword evidence="2" id="KW-0547">Nucleotide-binding</keyword>
<dbReference type="SMART" id="SM00382">
    <property type="entry name" value="AAA"/>
    <property type="match status" value="1"/>
</dbReference>
<protein>
    <submittedName>
        <fullName evidence="2">ATP-binding protein</fullName>
    </submittedName>
</protein>
<evidence type="ECO:0000259" key="1">
    <source>
        <dbReference type="SMART" id="SM00382"/>
    </source>
</evidence>
<dbReference type="InterPro" id="IPR027417">
    <property type="entry name" value="P-loop_NTPase"/>
</dbReference>
<evidence type="ECO:0000313" key="2">
    <source>
        <dbReference type="EMBL" id="TXJ63172.1"/>
    </source>
</evidence>
<proteinExistence type="predicted"/>
<dbReference type="OrthoDB" id="796468at2"/>
<gene>
    <name evidence="2" type="ORF">ETF27_01360</name>
</gene>
<evidence type="ECO:0000313" key="3">
    <source>
        <dbReference type="Proteomes" id="UP000321612"/>
    </source>
</evidence>
<feature type="domain" description="AAA+ ATPase" evidence="1">
    <location>
        <begin position="33"/>
        <end position="176"/>
    </location>
</feature>
<keyword evidence="2" id="KW-0067">ATP-binding</keyword>
<accession>A0A5C8GM04</accession>
<dbReference type="RefSeq" id="WP_147785363.1">
    <property type="nucleotide sequence ID" value="NZ_SDIK01000010.1"/>
</dbReference>
<dbReference type="Proteomes" id="UP000321612">
    <property type="component" value="Unassembled WGS sequence"/>
</dbReference>
<dbReference type="Gene3D" id="3.40.50.300">
    <property type="entry name" value="P-loop containing nucleotide triphosphate hydrolases"/>
    <property type="match status" value="1"/>
</dbReference>
<organism evidence="2 3">
    <name type="scientific">Prevotella brunnea</name>
    <dbReference type="NCBI Taxonomy" id="2508867"/>
    <lineage>
        <taxon>Bacteria</taxon>
        <taxon>Pseudomonadati</taxon>
        <taxon>Bacteroidota</taxon>
        <taxon>Bacteroidia</taxon>
        <taxon>Bacteroidales</taxon>
        <taxon>Prevotellaceae</taxon>
        <taxon>Prevotella</taxon>
    </lineage>
</organism>
<comment type="caution">
    <text evidence="2">The sequence shown here is derived from an EMBL/GenBank/DDBJ whole genome shotgun (WGS) entry which is preliminary data.</text>
</comment>
<dbReference type="AlphaFoldDB" id="A0A5C8GM04"/>
<name>A0A5C8GM04_9BACT</name>
<dbReference type="InterPro" id="IPR003593">
    <property type="entry name" value="AAA+_ATPase"/>
</dbReference>